<evidence type="ECO:0000256" key="1">
    <source>
        <dbReference type="ARBA" id="ARBA00022741"/>
    </source>
</evidence>
<dbReference type="GO" id="GO:0003676">
    <property type="term" value="F:nucleic acid binding"/>
    <property type="evidence" value="ECO:0007669"/>
    <property type="project" value="InterPro"/>
</dbReference>
<evidence type="ECO:0000259" key="9">
    <source>
        <dbReference type="PROSITE" id="PS51194"/>
    </source>
</evidence>
<feature type="compositionally biased region" description="Low complexity" evidence="7">
    <location>
        <begin position="15"/>
        <end position="43"/>
    </location>
</feature>
<feature type="compositionally biased region" description="Basic residues" evidence="7">
    <location>
        <begin position="471"/>
        <end position="485"/>
    </location>
</feature>
<comment type="caution">
    <text evidence="11">The sequence shown here is derived from an EMBL/GenBank/DDBJ whole genome shotgun (WGS) entry which is preliminary data.</text>
</comment>
<dbReference type="PROSITE" id="PS51192">
    <property type="entry name" value="HELICASE_ATP_BIND_1"/>
    <property type="match status" value="1"/>
</dbReference>
<evidence type="ECO:0000256" key="6">
    <source>
        <dbReference type="RuleBase" id="RU000492"/>
    </source>
</evidence>
<dbReference type="AlphaFoldDB" id="A0AAV9FQA8"/>
<organism evidence="11 12">
    <name type="scientific">Acorus calamus</name>
    <name type="common">Sweet flag</name>
    <dbReference type="NCBI Taxonomy" id="4465"/>
    <lineage>
        <taxon>Eukaryota</taxon>
        <taxon>Viridiplantae</taxon>
        <taxon>Streptophyta</taxon>
        <taxon>Embryophyta</taxon>
        <taxon>Tracheophyta</taxon>
        <taxon>Spermatophyta</taxon>
        <taxon>Magnoliopsida</taxon>
        <taxon>Liliopsida</taxon>
        <taxon>Acoraceae</taxon>
        <taxon>Acorus</taxon>
    </lineage>
</organism>
<dbReference type="InterPro" id="IPR027417">
    <property type="entry name" value="P-loop_NTPase"/>
</dbReference>
<dbReference type="InterPro" id="IPR011545">
    <property type="entry name" value="DEAD/DEAH_box_helicase_dom"/>
</dbReference>
<evidence type="ECO:0000259" key="8">
    <source>
        <dbReference type="PROSITE" id="PS51192"/>
    </source>
</evidence>
<proteinExistence type="inferred from homology"/>
<feature type="domain" description="DEAD-box RNA helicase Q" evidence="10">
    <location>
        <begin position="50"/>
        <end position="78"/>
    </location>
</feature>
<dbReference type="PROSITE" id="PS00039">
    <property type="entry name" value="DEAD_ATP_HELICASE"/>
    <property type="match status" value="1"/>
</dbReference>
<dbReference type="GO" id="GO:0016787">
    <property type="term" value="F:hydrolase activity"/>
    <property type="evidence" value="ECO:0007669"/>
    <property type="project" value="UniProtKB-KW"/>
</dbReference>
<evidence type="ECO:0000256" key="5">
    <source>
        <dbReference type="PROSITE-ProRule" id="PRU00552"/>
    </source>
</evidence>
<dbReference type="EMBL" id="JAUJYO010000001">
    <property type="protein sequence ID" value="KAK1326422.1"/>
    <property type="molecule type" value="Genomic_DNA"/>
</dbReference>
<dbReference type="SMART" id="SM00487">
    <property type="entry name" value="DEXDc"/>
    <property type="match status" value="1"/>
</dbReference>
<evidence type="ECO:0000313" key="11">
    <source>
        <dbReference type="EMBL" id="KAK1326422.1"/>
    </source>
</evidence>
<dbReference type="Proteomes" id="UP001180020">
    <property type="component" value="Unassembled WGS sequence"/>
</dbReference>
<sequence>MESETLIEDGFRLFSSSSSSSKPSKSTTPTTTTTSAVTKTLTLPTPPNPTTFANLGLAPWAVSICAALRMKRPTPVQCSCIPRIIAGEDVLGLAETGSGKTAAFALPILHRLALDPFGVFALVITPTRELAYQLADQFRALGSCLNLRCVVVVGGMDSVGQARALAARPHVVVSTPGRLKVLVEGNSDLPAVFAKTKFLVLDEADRVLDVGFEEELRVIFRCLPEDRQTLLFSATMTDNLQALLEVSANKSYFYQAYEGFKTVESLKQQYVFVPKRVKYVYLLHILSKMEEKGMRSAIVFVSTCRSCHLLSLLLEELDQSAVALHSYKSQALRLSALNRFKSGQVPVLLATDVASRGLDIPTVDLVLNYDIPRYPRDYVHRVGRTARAGRGGLSVSLVTQNDVDLVHKIEDVIGKQLDTYECKENEVLDEFTKVCKAKRVAKMKMIDDGFDDKVKARKAQKQKSLAEKGLLKKRKWNRSKKGQKRAKTEQDPHQDRS</sequence>
<evidence type="ECO:0000256" key="2">
    <source>
        <dbReference type="ARBA" id="ARBA00022801"/>
    </source>
</evidence>
<dbReference type="Gene3D" id="3.40.50.300">
    <property type="entry name" value="P-loop containing nucleotide triphosphate hydrolases"/>
    <property type="match status" value="2"/>
</dbReference>
<dbReference type="GO" id="GO:0005524">
    <property type="term" value="F:ATP binding"/>
    <property type="evidence" value="ECO:0007669"/>
    <property type="project" value="UniProtKB-KW"/>
</dbReference>
<dbReference type="SUPFAM" id="SSF52540">
    <property type="entry name" value="P-loop containing nucleoside triphosphate hydrolases"/>
    <property type="match status" value="1"/>
</dbReference>
<dbReference type="InterPro" id="IPR014014">
    <property type="entry name" value="RNA_helicase_DEAD_Q_motif"/>
</dbReference>
<name>A0AAV9FQA8_ACOCL</name>
<keyword evidence="3 6" id="KW-0347">Helicase</keyword>
<keyword evidence="12" id="KW-1185">Reference proteome</keyword>
<dbReference type="InterPro" id="IPR050079">
    <property type="entry name" value="DEAD_box_RNA_helicase"/>
</dbReference>
<evidence type="ECO:0000313" key="12">
    <source>
        <dbReference type="Proteomes" id="UP001180020"/>
    </source>
</evidence>
<dbReference type="SMART" id="SM00490">
    <property type="entry name" value="HELICc"/>
    <property type="match status" value="1"/>
</dbReference>
<dbReference type="InterPro" id="IPR014001">
    <property type="entry name" value="Helicase_ATP-bd"/>
</dbReference>
<dbReference type="GO" id="GO:0003724">
    <property type="term" value="F:RNA helicase activity"/>
    <property type="evidence" value="ECO:0007669"/>
    <property type="project" value="InterPro"/>
</dbReference>
<keyword evidence="4 6" id="KW-0067">ATP-binding</keyword>
<evidence type="ECO:0000256" key="7">
    <source>
        <dbReference type="SAM" id="MobiDB-lite"/>
    </source>
</evidence>
<protein>
    <submittedName>
        <fullName evidence="11">DEAD-box ATP-dependent RNA helicase 36</fullName>
    </submittedName>
</protein>
<comment type="similarity">
    <text evidence="6">Belongs to the DEAD box helicase family.</text>
</comment>
<dbReference type="PANTHER" id="PTHR47959:SF24">
    <property type="entry name" value="ATP-DEPENDENT RNA HELICASE"/>
    <property type="match status" value="1"/>
</dbReference>
<dbReference type="Pfam" id="PF00271">
    <property type="entry name" value="Helicase_C"/>
    <property type="match status" value="1"/>
</dbReference>
<reference evidence="11" key="1">
    <citation type="journal article" date="2023" name="Nat. Commun.">
        <title>Diploid and tetraploid genomes of Acorus and the evolution of monocots.</title>
        <authorList>
            <person name="Ma L."/>
            <person name="Liu K.W."/>
            <person name="Li Z."/>
            <person name="Hsiao Y.Y."/>
            <person name="Qi Y."/>
            <person name="Fu T."/>
            <person name="Tang G.D."/>
            <person name="Zhang D."/>
            <person name="Sun W.H."/>
            <person name="Liu D.K."/>
            <person name="Li Y."/>
            <person name="Chen G.Z."/>
            <person name="Liu X.D."/>
            <person name="Liao X.Y."/>
            <person name="Jiang Y.T."/>
            <person name="Yu X."/>
            <person name="Hao Y."/>
            <person name="Huang J."/>
            <person name="Zhao X.W."/>
            <person name="Ke S."/>
            <person name="Chen Y.Y."/>
            <person name="Wu W.L."/>
            <person name="Hsu J.L."/>
            <person name="Lin Y.F."/>
            <person name="Huang M.D."/>
            <person name="Li C.Y."/>
            <person name="Huang L."/>
            <person name="Wang Z.W."/>
            <person name="Zhao X."/>
            <person name="Zhong W.Y."/>
            <person name="Peng D.H."/>
            <person name="Ahmad S."/>
            <person name="Lan S."/>
            <person name="Zhang J.S."/>
            <person name="Tsai W.C."/>
            <person name="Van de Peer Y."/>
            <person name="Liu Z.J."/>
        </authorList>
    </citation>
    <scope>NUCLEOTIDE SEQUENCE</scope>
    <source>
        <strain evidence="11">CP</strain>
    </source>
</reference>
<feature type="region of interest" description="Disordered" evidence="7">
    <location>
        <begin position="1"/>
        <end position="45"/>
    </location>
</feature>
<feature type="domain" description="Helicase C-terminal" evidence="9">
    <location>
        <begin position="265"/>
        <end position="428"/>
    </location>
</feature>
<evidence type="ECO:0000256" key="3">
    <source>
        <dbReference type="ARBA" id="ARBA00022806"/>
    </source>
</evidence>
<keyword evidence="1 6" id="KW-0547">Nucleotide-binding</keyword>
<evidence type="ECO:0000256" key="4">
    <source>
        <dbReference type="ARBA" id="ARBA00022840"/>
    </source>
</evidence>
<feature type="region of interest" description="Disordered" evidence="7">
    <location>
        <begin position="457"/>
        <end position="497"/>
    </location>
</feature>
<dbReference type="CDD" id="cd17955">
    <property type="entry name" value="DEADc_DDX49"/>
    <property type="match status" value="1"/>
</dbReference>
<evidence type="ECO:0000259" key="10">
    <source>
        <dbReference type="PROSITE" id="PS51195"/>
    </source>
</evidence>
<feature type="domain" description="Helicase ATP-binding" evidence="8">
    <location>
        <begin position="81"/>
        <end position="254"/>
    </location>
</feature>
<dbReference type="GO" id="GO:0005829">
    <property type="term" value="C:cytosol"/>
    <property type="evidence" value="ECO:0007669"/>
    <property type="project" value="TreeGrafter"/>
</dbReference>
<feature type="short sequence motif" description="Q motif" evidence="5">
    <location>
        <begin position="50"/>
        <end position="78"/>
    </location>
</feature>
<dbReference type="PROSITE" id="PS51194">
    <property type="entry name" value="HELICASE_CTER"/>
    <property type="match status" value="1"/>
</dbReference>
<dbReference type="CDD" id="cd18787">
    <property type="entry name" value="SF2_C_DEAD"/>
    <property type="match status" value="1"/>
</dbReference>
<dbReference type="InterPro" id="IPR000629">
    <property type="entry name" value="RNA-helicase_DEAD-box_CS"/>
</dbReference>
<gene>
    <name evidence="11" type="primary">RH36</name>
    <name evidence="11" type="ORF">QJS10_CPA01g00825</name>
</gene>
<dbReference type="PROSITE" id="PS51195">
    <property type="entry name" value="Q_MOTIF"/>
    <property type="match status" value="1"/>
</dbReference>
<reference evidence="11" key="2">
    <citation type="submission" date="2023-06" db="EMBL/GenBank/DDBJ databases">
        <authorList>
            <person name="Ma L."/>
            <person name="Liu K.-W."/>
            <person name="Li Z."/>
            <person name="Hsiao Y.-Y."/>
            <person name="Qi Y."/>
            <person name="Fu T."/>
            <person name="Tang G."/>
            <person name="Zhang D."/>
            <person name="Sun W.-H."/>
            <person name="Liu D.-K."/>
            <person name="Li Y."/>
            <person name="Chen G.-Z."/>
            <person name="Liu X.-D."/>
            <person name="Liao X.-Y."/>
            <person name="Jiang Y.-T."/>
            <person name="Yu X."/>
            <person name="Hao Y."/>
            <person name="Huang J."/>
            <person name="Zhao X.-W."/>
            <person name="Ke S."/>
            <person name="Chen Y.-Y."/>
            <person name="Wu W.-L."/>
            <person name="Hsu J.-L."/>
            <person name="Lin Y.-F."/>
            <person name="Huang M.-D."/>
            <person name="Li C.-Y."/>
            <person name="Huang L."/>
            <person name="Wang Z.-W."/>
            <person name="Zhao X."/>
            <person name="Zhong W.-Y."/>
            <person name="Peng D.-H."/>
            <person name="Ahmad S."/>
            <person name="Lan S."/>
            <person name="Zhang J.-S."/>
            <person name="Tsai W.-C."/>
            <person name="Van De Peer Y."/>
            <person name="Liu Z.-J."/>
        </authorList>
    </citation>
    <scope>NUCLEOTIDE SEQUENCE</scope>
    <source>
        <strain evidence="11">CP</strain>
        <tissue evidence="11">Leaves</tissue>
    </source>
</reference>
<dbReference type="InterPro" id="IPR001650">
    <property type="entry name" value="Helicase_C-like"/>
</dbReference>
<dbReference type="PANTHER" id="PTHR47959">
    <property type="entry name" value="ATP-DEPENDENT RNA HELICASE RHLE-RELATED"/>
    <property type="match status" value="1"/>
</dbReference>
<feature type="compositionally biased region" description="Basic and acidic residues" evidence="7">
    <location>
        <begin position="486"/>
        <end position="497"/>
    </location>
</feature>
<accession>A0AAV9FQA8</accession>
<keyword evidence="2 6" id="KW-0378">Hydrolase</keyword>
<dbReference type="Pfam" id="PF00270">
    <property type="entry name" value="DEAD"/>
    <property type="match status" value="1"/>
</dbReference>